<dbReference type="Pfam" id="PF05368">
    <property type="entry name" value="NmrA"/>
    <property type="match status" value="1"/>
</dbReference>
<evidence type="ECO:0000259" key="1">
    <source>
        <dbReference type="Pfam" id="PF05368"/>
    </source>
</evidence>
<dbReference type="Gene3D" id="3.40.50.720">
    <property type="entry name" value="NAD(P)-binding Rossmann-like Domain"/>
    <property type="match status" value="1"/>
</dbReference>
<reference evidence="3" key="1">
    <citation type="submission" date="2009-11" db="EMBL/GenBank/DDBJ databases">
        <title>The complete chromosome 2 of Sphaerobacter thermophilus DSM 20745.</title>
        <authorList>
            <person name="Lucas S."/>
            <person name="Copeland A."/>
            <person name="Lapidus A."/>
            <person name="Glavina del Rio T."/>
            <person name="Dalin E."/>
            <person name="Tice H."/>
            <person name="Bruce D."/>
            <person name="Goodwin L."/>
            <person name="Pitluck S."/>
            <person name="Kyrpides N."/>
            <person name="Mavromatis K."/>
            <person name="Ivanova N."/>
            <person name="Mikhailova N."/>
            <person name="LaButti K.M."/>
            <person name="Clum A."/>
            <person name="Sun H.I."/>
            <person name="Brettin T."/>
            <person name="Detter J.C."/>
            <person name="Han C."/>
            <person name="Larimer F."/>
            <person name="Land M."/>
            <person name="Hauser L."/>
            <person name="Markowitz V."/>
            <person name="Cheng J.F."/>
            <person name="Hugenholtz P."/>
            <person name="Woyke T."/>
            <person name="Wu D."/>
            <person name="Steenblock K."/>
            <person name="Schneider S."/>
            <person name="Pukall R."/>
            <person name="Goeker M."/>
            <person name="Klenk H.P."/>
            <person name="Eisen J.A."/>
        </authorList>
    </citation>
    <scope>NUCLEOTIDE SEQUENCE [LARGE SCALE GENOMIC DNA]</scope>
    <source>
        <strain evidence="3">ATCC 49802 / DSM 20745 / S 6022</strain>
    </source>
</reference>
<accession>D1C851</accession>
<dbReference type="SUPFAM" id="SSF51735">
    <property type="entry name" value="NAD(P)-binding Rossmann-fold domains"/>
    <property type="match status" value="1"/>
</dbReference>
<evidence type="ECO:0000313" key="3">
    <source>
        <dbReference type="Proteomes" id="UP000002027"/>
    </source>
</evidence>
<feature type="domain" description="NmrA-like" evidence="1">
    <location>
        <begin position="2"/>
        <end position="253"/>
    </location>
</feature>
<dbReference type="OrthoDB" id="154676at2"/>
<dbReference type="Gene3D" id="3.90.25.10">
    <property type="entry name" value="UDP-galactose 4-epimerase, domain 1"/>
    <property type="match status" value="1"/>
</dbReference>
<dbReference type="InterPro" id="IPR036291">
    <property type="entry name" value="NAD(P)-bd_dom_sf"/>
</dbReference>
<evidence type="ECO:0000313" key="2">
    <source>
        <dbReference type="EMBL" id="ACZ39994.1"/>
    </source>
</evidence>
<reference evidence="2 3" key="2">
    <citation type="journal article" date="2010" name="Stand. Genomic Sci.">
        <title>Complete genome sequence of Desulfohalobium retbaense type strain (HR(100)).</title>
        <authorList>
            <person name="Spring S."/>
            <person name="Nolan M."/>
            <person name="Lapidus A."/>
            <person name="Glavina Del Rio T."/>
            <person name="Copeland A."/>
            <person name="Tice H."/>
            <person name="Cheng J.F."/>
            <person name="Lucas S."/>
            <person name="Land M."/>
            <person name="Chen F."/>
            <person name="Bruce D."/>
            <person name="Goodwin L."/>
            <person name="Pitluck S."/>
            <person name="Ivanova N."/>
            <person name="Mavromatis K."/>
            <person name="Mikhailova N."/>
            <person name="Pati A."/>
            <person name="Chen A."/>
            <person name="Palaniappan K."/>
            <person name="Hauser L."/>
            <person name="Chang Y.J."/>
            <person name="Jeffries C.D."/>
            <person name="Munk C."/>
            <person name="Kiss H."/>
            <person name="Chain P."/>
            <person name="Han C."/>
            <person name="Brettin T."/>
            <person name="Detter J.C."/>
            <person name="Schuler E."/>
            <person name="Goker M."/>
            <person name="Rohde M."/>
            <person name="Bristow J."/>
            <person name="Eisen J.A."/>
            <person name="Markowitz V."/>
            <person name="Hugenholtz P."/>
            <person name="Kyrpides N.C."/>
            <person name="Klenk H.P."/>
        </authorList>
    </citation>
    <scope>NUCLEOTIDE SEQUENCE [LARGE SCALE GENOMIC DNA]</scope>
    <source>
        <strain evidence="3">ATCC 49802 / DSM 20745 / S 6022</strain>
    </source>
</reference>
<keyword evidence="3" id="KW-1185">Reference proteome</keyword>
<dbReference type="STRING" id="479434.Sthe_2580"/>
<dbReference type="PANTHER" id="PTHR43162">
    <property type="match status" value="1"/>
</dbReference>
<organism evidence="2 3">
    <name type="scientific">Sphaerobacter thermophilus (strain ATCC 49802 / DSM 20745 / KCCM 41009 / NCIMB 13125 / S 6022)</name>
    <dbReference type="NCBI Taxonomy" id="479434"/>
    <lineage>
        <taxon>Bacteria</taxon>
        <taxon>Pseudomonadati</taxon>
        <taxon>Thermomicrobiota</taxon>
        <taxon>Thermomicrobia</taxon>
        <taxon>Sphaerobacterales</taxon>
        <taxon>Sphaerobacterineae</taxon>
        <taxon>Sphaerobacteraceae</taxon>
        <taxon>Sphaerobacter</taxon>
    </lineage>
</organism>
<dbReference type="Proteomes" id="UP000002027">
    <property type="component" value="Chromosome 2"/>
</dbReference>
<sequence>MSTILVTGATGNVGSQVVRELRSRDAPTRAFVRDPEKAGVVLGADVDLAVGDFADATSIRRALDGVETVFLTSGDGPQKVEHETAVIDAAAAAGVSRIVKLTTVGARAGSPLPPFDWHGRIEEHLARSGVPAVILRSNFYMSNLLLSAEPIRHEERLFAPAGRGQIGMIDPRDVAVAAAVLLTTPGHEGNEYVVTGPAAISYQEVADDLTAATGRPVTYVDVPPEAARAALVASGMPDWLVQHLHAIFGVIREDGLAVTTGTVRELTGREPRRFADFARDHAAAFGAVAPAPAEGDPAQAVDR</sequence>
<proteinExistence type="predicted"/>
<dbReference type="PANTHER" id="PTHR43162:SF1">
    <property type="entry name" value="PRESTALK A DIFFERENTIATION PROTEIN A"/>
    <property type="match status" value="1"/>
</dbReference>
<dbReference type="CDD" id="cd05269">
    <property type="entry name" value="TMR_SDR_a"/>
    <property type="match status" value="1"/>
</dbReference>
<dbReference type="KEGG" id="sti:Sthe_2580"/>
<dbReference type="InParanoid" id="D1C851"/>
<dbReference type="EMBL" id="CP001824">
    <property type="protein sequence ID" value="ACZ39994.1"/>
    <property type="molecule type" value="Genomic_DNA"/>
</dbReference>
<dbReference type="HOGENOM" id="CLU_007383_10_6_0"/>
<gene>
    <name evidence="2" type="ordered locus">Sthe_2580</name>
</gene>
<protein>
    <submittedName>
        <fullName evidence="2">NmrA family protein</fullName>
    </submittedName>
</protein>
<name>D1C851_SPHTD</name>
<dbReference type="RefSeq" id="WP_012873033.1">
    <property type="nucleotide sequence ID" value="NC_013524.1"/>
</dbReference>
<dbReference type="InterPro" id="IPR008030">
    <property type="entry name" value="NmrA-like"/>
</dbReference>
<dbReference type="InterPro" id="IPR051604">
    <property type="entry name" value="Ergot_Alk_Oxidoreductase"/>
</dbReference>
<dbReference type="AlphaFoldDB" id="D1C851"/>
<dbReference type="eggNOG" id="COG0702">
    <property type="taxonomic scope" value="Bacteria"/>
</dbReference>
<dbReference type="FunCoup" id="D1C851">
    <property type="interactions" value="61"/>
</dbReference>